<dbReference type="RefSeq" id="WP_242611469.1">
    <property type="nucleotide sequence ID" value="NZ_CBCSEB010000006.1"/>
</dbReference>
<evidence type="ECO:0000313" key="8">
    <source>
        <dbReference type="Proteomes" id="UP000292039"/>
    </source>
</evidence>
<keyword evidence="4" id="KW-0012">Acyltransferase</keyword>
<reference evidence="7 8" key="1">
    <citation type="submission" date="2019-02" db="EMBL/GenBank/DDBJ databases">
        <title>Genomic Encyclopedia of Type Strains, Phase IV (KMG-IV): sequencing the most valuable type-strain genomes for metagenomic binning, comparative biology and taxonomic classification.</title>
        <authorList>
            <person name="Goeker M."/>
        </authorList>
    </citation>
    <scope>NUCLEOTIDE SEQUENCE [LARGE SCALE GENOMIC DNA]</scope>
    <source>
        <strain evidence="7 8">DSM 16618</strain>
    </source>
</reference>
<feature type="domain" description="N-acetyltransferase" evidence="6">
    <location>
        <begin position="5"/>
        <end position="174"/>
    </location>
</feature>
<dbReference type="Gene3D" id="3.40.630.30">
    <property type="match status" value="1"/>
</dbReference>
<dbReference type="PANTHER" id="PTHR36449">
    <property type="entry name" value="ACETYLTRANSFERASE-RELATED"/>
    <property type="match status" value="1"/>
</dbReference>
<dbReference type="PROSITE" id="PS51186">
    <property type="entry name" value="GNAT"/>
    <property type="match status" value="1"/>
</dbReference>
<sequence length="174" mass="19121">MGSLIHLTAPQALDASHILDEFDCGKDSMNEWLTRHASQAQASGSAKTYVVAHNRDPRVVGYYSLTVGQIDTLEAPERVRRGMGSYPIPVVILARLAVARQLHGQGLGIGLLQDAIRRTVAISEQAGVRALLTHPIDATAERFYLRFGFEASPVREQQLLLLLKDARKLLLSKP</sequence>
<dbReference type="InterPro" id="IPR000182">
    <property type="entry name" value="GNAT_dom"/>
</dbReference>
<comment type="caution">
    <text evidence="7">The sequence shown here is derived from an EMBL/GenBank/DDBJ whole genome shotgun (WGS) entry which is preliminary data.</text>
</comment>
<keyword evidence="3 7" id="KW-0808">Transferase</keyword>
<dbReference type="Proteomes" id="UP000292039">
    <property type="component" value="Unassembled WGS sequence"/>
</dbReference>
<evidence type="ECO:0000256" key="4">
    <source>
        <dbReference type="ARBA" id="ARBA00023315"/>
    </source>
</evidence>
<dbReference type="SUPFAM" id="SSF55729">
    <property type="entry name" value="Acyl-CoA N-acyltransferases (Nat)"/>
    <property type="match status" value="1"/>
</dbReference>
<dbReference type="PANTHER" id="PTHR36449:SF1">
    <property type="entry name" value="ACETYLTRANSFERASE"/>
    <property type="match status" value="1"/>
</dbReference>
<dbReference type="Pfam" id="PF13508">
    <property type="entry name" value="Acetyltransf_7"/>
    <property type="match status" value="1"/>
</dbReference>
<evidence type="ECO:0000259" key="6">
    <source>
        <dbReference type="PROSITE" id="PS51186"/>
    </source>
</evidence>
<evidence type="ECO:0000256" key="3">
    <source>
        <dbReference type="ARBA" id="ARBA00022679"/>
    </source>
</evidence>
<keyword evidence="2" id="KW-1277">Toxin-antitoxin system</keyword>
<name>A0A4Q7MMA7_9BURK</name>
<evidence type="ECO:0000256" key="5">
    <source>
        <dbReference type="ARBA" id="ARBA00049880"/>
    </source>
</evidence>
<organism evidence="7 8">
    <name type="scientific">Kerstersia gyiorum</name>
    <dbReference type="NCBI Taxonomy" id="206506"/>
    <lineage>
        <taxon>Bacteria</taxon>
        <taxon>Pseudomonadati</taxon>
        <taxon>Pseudomonadota</taxon>
        <taxon>Betaproteobacteria</taxon>
        <taxon>Burkholderiales</taxon>
        <taxon>Alcaligenaceae</taxon>
        <taxon>Kerstersia</taxon>
    </lineage>
</organism>
<dbReference type="AlphaFoldDB" id="A0A4Q7MMA7"/>
<evidence type="ECO:0000256" key="2">
    <source>
        <dbReference type="ARBA" id="ARBA00022649"/>
    </source>
</evidence>
<evidence type="ECO:0000256" key="1">
    <source>
        <dbReference type="ARBA" id="ARBA00022491"/>
    </source>
</evidence>
<gene>
    <name evidence="7" type="ORF">EV679_2163</name>
</gene>
<proteinExistence type="predicted"/>
<accession>A0A4Q7MMA7</accession>
<dbReference type="EMBL" id="SGWZ01000003">
    <property type="protein sequence ID" value="RZS69561.1"/>
    <property type="molecule type" value="Genomic_DNA"/>
</dbReference>
<keyword evidence="1" id="KW-0678">Repressor</keyword>
<comment type="catalytic activity">
    <reaction evidence="5">
        <text>glycyl-tRNA(Gly) + acetyl-CoA = N-acetylglycyl-tRNA(Gly) + CoA + H(+)</text>
        <dbReference type="Rhea" id="RHEA:81867"/>
        <dbReference type="Rhea" id="RHEA-COMP:9683"/>
        <dbReference type="Rhea" id="RHEA-COMP:19766"/>
        <dbReference type="ChEBI" id="CHEBI:15378"/>
        <dbReference type="ChEBI" id="CHEBI:57287"/>
        <dbReference type="ChEBI" id="CHEBI:57288"/>
        <dbReference type="ChEBI" id="CHEBI:78522"/>
        <dbReference type="ChEBI" id="CHEBI:232036"/>
    </reaction>
</comment>
<dbReference type="InterPro" id="IPR016181">
    <property type="entry name" value="Acyl_CoA_acyltransferase"/>
</dbReference>
<evidence type="ECO:0000313" key="7">
    <source>
        <dbReference type="EMBL" id="RZS69561.1"/>
    </source>
</evidence>
<protein>
    <submittedName>
        <fullName evidence="7">Acetyltransferase (GNAT) family protein</fullName>
    </submittedName>
</protein>
<dbReference type="GO" id="GO:0016747">
    <property type="term" value="F:acyltransferase activity, transferring groups other than amino-acyl groups"/>
    <property type="evidence" value="ECO:0007669"/>
    <property type="project" value="InterPro"/>
</dbReference>
<dbReference type="GeneID" id="99725774"/>